<feature type="compositionally biased region" description="Polar residues" evidence="1">
    <location>
        <begin position="88"/>
        <end position="100"/>
    </location>
</feature>
<organism evidence="2 3">
    <name type="scientific">Pleurodeles waltl</name>
    <name type="common">Iberian ribbed newt</name>
    <dbReference type="NCBI Taxonomy" id="8319"/>
    <lineage>
        <taxon>Eukaryota</taxon>
        <taxon>Metazoa</taxon>
        <taxon>Chordata</taxon>
        <taxon>Craniata</taxon>
        <taxon>Vertebrata</taxon>
        <taxon>Euteleostomi</taxon>
        <taxon>Amphibia</taxon>
        <taxon>Batrachia</taxon>
        <taxon>Caudata</taxon>
        <taxon>Salamandroidea</taxon>
        <taxon>Salamandridae</taxon>
        <taxon>Pleurodelinae</taxon>
        <taxon>Pleurodeles</taxon>
    </lineage>
</organism>
<sequence length="100" mass="10769">MGGPHARPLGGSVVSKAWNVLLYCSSPAEVPGTNQKASQPQTGTEMAQGKPERPASNMGRANTWWDSHSRQKRASSQGVQTELPVRASTRQAQDWTPQGL</sequence>
<feature type="compositionally biased region" description="Polar residues" evidence="1">
    <location>
        <begin position="32"/>
        <end position="45"/>
    </location>
</feature>
<protein>
    <submittedName>
        <fullName evidence="2">Uncharacterized protein</fullName>
    </submittedName>
</protein>
<gene>
    <name evidence="2" type="ORF">NDU88_006455</name>
</gene>
<dbReference type="AlphaFoldDB" id="A0AAV7L7D3"/>
<accession>A0AAV7L7D3</accession>
<reference evidence="2" key="1">
    <citation type="journal article" date="2022" name="bioRxiv">
        <title>Sequencing and chromosome-scale assembly of the giantPleurodeles waltlgenome.</title>
        <authorList>
            <person name="Brown T."/>
            <person name="Elewa A."/>
            <person name="Iarovenko S."/>
            <person name="Subramanian E."/>
            <person name="Araus A.J."/>
            <person name="Petzold A."/>
            <person name="Susuki M."/>
            <person name="Suzuki K.-i.T."/>
            <person name="Hayashi T."/>
            <person name="Toyoda A."/>
            <person name="Oliveira C."/>
            <person name="Osipova E."/>
            <person name="Leigh N.D."/>
            <person name="Simon A."/>
            <person name="Yun M.H."/>
        </authorList>
    </citation>
    <scope>NUCLEOTIDE SEQUENCE</scope>
    <source>
        <strain evidence="2">20211129_DDA</strain>
        <tissue evidence="2">Liver</tissue>
    </source>
</reference>
<dbReference type="Proteomes" id="UP001066276">
    <property type="component" value="Chromosome 12"/>
</dbReference>
<keyword evidence="3" id="KW-1185">Reference proteome</keyword>
<evidence type="ECO:0000256" key="1">
    <source>
        <dbReference type="SAM" id="MobiDB-lite"/>
    </source>
</evidence>
<evidence type="ECO:0000313" key="2">
    <source>
        <dbReference type="EMBL" id="KAJ1086335.1"/>
    </source>
</evidence>
<feature type="region of interest" description="Disordered" evidence="1">
    <location>
        <begin position="27"/>
        <end position="100"/>
    </location>
</feature>
<dbReference type="EMBL" id="JANPWB010000016">
    <property type="protein sequence ID" value="KAJ1086335.1"/>
    <property type="molecule type" value="Genomic_DNA"/>
</dbReference>
<evidence type="ECO:0000313" key="3">
    <source>
        <dbReference type="Proteomes" id="UP001066276"/>
    </source>
</evidence>
<proteinExistence type="predicted"/>
<name>A0AAV7L7D3_PLEWA</name>
<comment type="caution">
    <text evidence="2">The sequence shown here is derived from an EMBL/GenBank/DDBJ whole genome shotgun (WGS) entry which is preliminary data.</text>
</comment>